<evidence type="ECO:0000313" key="4">
    <source>
        <dbReference type="Proteomes" id="UP000279972"/>
    </source>
</evidence>
<evidence type="ECO:0000313" key="3">
    <source>
        <dbReference type="Proteomes" id="UP000236262"/>
    </source>
</evidence>
<reference evidence="2 3" key="1">
    <citation type="submission" date="2018-01" db="EMBL/GenBank/DDBJ databases">
        <title>Draft genome sequences of Chryseobacterium lactis NCTC11390, Chryseobacterium oncorhynchi 701B-08, and Chryseobacterium viscerum 687B-08.</title>
        <authorList>
            <person name="Jeong J.-J."/>
            <person name="Lee Y.J."/>
            <person name="Park B."/>
            <person name="Choi I.-G."/>
            <person name="Kim K.D."/>
        </authorList>
    </citation>
    <scope>NUCLEOTIDE SEQUENCE [LARGE SCALE GENOMIC DNA]</scope>
    <source>
        <strain evidence="2 3">NCTC11390</strain>
    </source>
</reference>
<name>A0A3G6RKL9_CHRLC</name>
<reference evidence="1 4" key="2">
    <citation type="submission" date="2018-11" db="EMBL/GenBank/DDBJ databases">
        <title>Proposal to divide the Flavobacteriaceae and reorganize its genera based on Amino Acid Identity values calculated from whole genome sequences.</title>
        <authorList>
            <person name="Nicholson A.C."/>
            <person name="Gulvik C.A."/>
            <person name="Whitney A.M."/>
            <person name="Humrighouse B.W."/>
            <person name="Bell M."/>
            <person name="Holmes B."/>
            <person name="Steigerwalt A.G."/>
            <person name="Villarma A."/>
            <person name="Sheth M."/>
            <person name="Batra D."/>
            <person name="Pryor J."/>
            <person name="Bernardet J.-F."/>
            <person name="Hugo C."/>
            <person name="Kampfer P."/>
            <person name="Newman J."/>
            <person name="McQuiston J.R."/>
        </authorList>
    </citation>
    <scope>NUCLEOTIDE SEQUENCE [LARGE SCALE GENOMIC DNA]</scope>
    <source>
        <strain evidence="1 4">KC_1864</strain>
    </source>
</reference>
<evidence type="ECO:0000313" key="1">
    <source>
        <dbReference type="EMBL" id="AZA82213.1"/>
    </source>
</evidence>
<keyword evidence="4" id="KW-1185">Reference proteome</keyword>
<dbReference type="Proteomes" id="UP000279972">
    <property type="component" value="Chromosome"/>
</dbReference>
<dbReference type="EMBL" id="CP033924">
    <property type="protein sequence ID" value="AZA82213.1"/>
    <property type="molecule type" value="Genomic_DNA"/>
</dbReference>
<dbReference type="AlphaFoldDB" id="A0A3G6RKL9"/>
<gene>
    <name evidence="2" type="ORF">C1637_09715</name>
    <name evidence="1" type="ORF">EG342_09985</name>
</gene>
<organism evidence="2 3">
    <name type="scientific">Chryseobacterium lactis</name>
    <dbReference type="NCBI Taxonomy" id="1241981"/>
    <lineage>
        <taxon>Bacteria</taxon>
        <taxon>Pseudomonadati</taxon>
        <taxon>Bacteroidota</taxon>
        <taxon>Flavobacteriia</taxon>
        <taxon>Flavobacteriales</taxon>
        <taxon>Weeksellaceae</taxon>
        <taxon>Chryseobacterium group</taxon>
        <taxon>Chryseobacterium</taxon>
    </lineage>
</organism>
<accession>A0A3G6RKL9</accession>
<evidence type="ECO:0000313" key="2">
    <source>
        <dbReference type="EMBL" id="PNW14111.1"/>
    </source>
</evidence>
<protein>
    <submittedName>
        <fullName evidence="2">Uncharacterized protein</fullName>
    </submittedName>
</protein>
<sequence length="105" mass="12543">MYCYQDKNKTKNRHKMRKPVNTVKIPMKSKFSLIPESAEEKKYIKSLEDLLKKKRHGDWKLVSEMIDIPTASVEKAFFRVYQKNHFETVSALEKVINNRKELIKQ</sequence>
<dbReference type="KEGG" id="clac:EG342_09985"/>
<dbReference type="EMBL" id="PPEH01000003">
    <property type="protein sequence ID" value="PNW14111.1"/>
    <property type="molecule type" value="Genomic_DNA"/>
</dbReference>
<dbReference type="Proteomes" id="UP000236262">
    <property type="component" value="Unassembled WGS sequence"/>
</dbReference>
<proteinExistence type="predicted"/>